<evidence type="ECO:0000313" key="8">
    <source>
        <dbReference type="Proteomes" id="UP001597145"/>
    </source>
</evidence>
<accession>A0ABW4FF49</accession>
<dbReference type="SUPFAM" id="SSF46689">
    <property type="entry name" value="Homeodomain-like"/>
    <property type="match status" value="1"/>
</dbReference>
<keyword evidence="3" id="KW-0804">Transcription</keyword>
<dbReference type="Pfam" id="PF16859">
    <property type="entry name" value="TetR_C_11"/>
    <property type="match status" value="1"/>
</dbReference>
<dbReference type="Pfam" id="PF00440">
    <property type="entry name" value="TetR_N"/>
    <property type="match status" value="1"/>
</dbReference>
<evidence type="ECO:0000259" key="6">
    <source>
        <dbReference type="PROSITE" id="PS50977"/>
    </source>
</evidence>
<dbReference type="PANTHER" id="PTHR30055">
    <property type="entry name" value="HTH-TYPE TRANSCRIPTIONAL REGULATOR RUTR"/>
    <property type="match status" value="1"/>
</dbReference>
<dbReference type="InterPro" id="IPR001647">
    <property type="entry name" value="HTH_TetR"/>
</dbReference>
<feature type="region of interest" description="Disordered" evidence="5">
    <location>
        <begin position="1"/>
        <end position="20"/>
    </location>
</feature>
<sequence length="257" mass="27817">MLGAGVAFPRSSPAAVGQPAQQGLGRARAVGSVQEAVLDELQEVGLGRLTMEGIARRAGTAKTSLYRRWASPEELLIDAIAAGYPVEVPSPAADDLRGDLTRALELMIEWSQHPSARAVQAILAERGRHPELVKALYARVFDPAGSRFTATVLRHYARLGHLDARLVTPVVEDIGEALVIKHALDTGEAPTRNGSPQSSTRPSCPRSASVRHRTNVRERNRADRARSVQWLQAGEPGRSWRRYSPTPGSRSRSSSGI</sequence>
<feature type="DNA-binding region" description="H-T-H motif" evidence="4">
    <location>
        <begin position="50"/>
        <end position="69"/>
    </location>
</feature>
<dbReference type="InterPro" id="IPR050109">
    <property type="entry name" value="HTH-type_TetR-like_transc_reg"/>
</dbReference>
<keyword evidence="1" id="KW-0805">Transcription regulation</keyword>
<dbReference type="RefSeq" id="WP_343969722.1">
    <property type="nucleotide sequence ID" value="NZ_BAAAJG010000001.1"/>
</dbReference>
<evidence type="ECO:0000256" key="2">
    <source>
        <dbReference type="ARBA" id="ARBA00023125"/>
    </source>
</evidence>
<dbReference type="InterPro" id="IPR036271">
    <property type="entry name" value="Tet_transcr_reg_TetR-rel_C_sf"/>
</dbReference>
<gene>
    <name evidence="7" type="ORF">ACFSCY_04010</name>
</gene>
<evidence type="ECO:0000256" key="3">
    <source>
        <dbReference type="ARBA" id="ARBA00023163"/>
    </source>
</evidence>
<name>A0ABW4FF49_9PSEU</name>
<reference evidence="8" key="1">
    <citation type="journal article" date="2019" name="Int. J. Syst. Evol. Microbiol.">
        <title>The Global Catalogue of Microorganisms (GCM) 10K type strain sequencing project: providing services to taxonomists for standard genome sequencing and annotation.</title>
        <authorList>
            <consortium name="The Broad Institute Genomics Platform"/>
            <consortium name="The Broad Institute Genome Sequencing Center for Infectious Disease"/>
            <person name="Wu L."/>
            <person name="Ma J."/>
        </authorList>
    </citation>
    <scope>NUCLEOTIDE SEQUENCE [LARGE SCALE GENOMIC DNA]</scope>
    <source>
        <strain evidence="8">JCM 12165</strain>
    </source>
</reference>
<evidence type="ECO:0000313" key="7">
    <source>
        <dbReference type="EMBL" id="MFD1528597.1"/>
    </source>
</evidence>
<dbReference type="Proteomes" id="UP001597145">
    <property type="component" value="Unassembled WGS sequence"/>
</dbReference>
<dbReference type="Gene3D" id="1.10.357.10">
    <property type="entry name" value="Tetracycline Repressor, domain 2"/>
    <property type="match status" value="1"/>
</dbReference>
<proteinExistence type="predicted"/>
<evidence type="ECO:0000256" key="4">
    <source>
        <dbReference type="PROSITE-ProRule" id="PRU00335"/>
    </source>
</evidence>
<evidence type="ECO:0000256" key="1">
    <source>
        <dbReference type="ARBA" id="ARBA00023015"/>
    </source>
</evidence>
<evidence type="ECO:0000256" key="5">
    <source>
        <dbReference type="SAM" id="MobiDB-lite"/>
    </source>
</evidence>
<keyword evidence="8" id="KW-1185">Reference proteome</keyword>
<protein>
    <submittedName>
        <fullName evidence="7">TetR/AcrR family transcriptional regulator</fullName>
    </submittedName>
</protein>
<dbReference type="Gene3D" id="1.10.10.60">
    <property type="entry name" value="Homeodomain-like"/>
    <property type="match status" value="1"/>
</dbReference>
<dbReference type="PANTHER" id="PTHR30055:SF148">
    <property type="entry name" value="TETR-FAMILY TRANSCRIPTIONAL REGULATOR"/>
    <property type="match status" value="1"/>
</dbReference>
<dbReference type="SUPFAM" id="SSF48498">
    <property type="entry name" value="Tetracyclin repressor-like, C-terminal domain"/>
    <property type="match status" value="1"/>
</dbReference>
<feature type="domain" description="HTH tetR-type" evidence="6">
    <location>
        <begin position="27"/>
        <end position="87"/>
    </location>
</feature>
<feature type="compositionally biased region" description="Polar residues" evidence="5">
    <location>
        <begin position="192"/>
        <end position="202"/>
    </location>
</feature>
<feature type="compositionally biased region" description="Basic and acidic residues" evidence="5">
    <location>
        <begin position="215"/>
        <end position="226"/>
    </location>
</feature>
<feature type="region of interest" description="Disordered" evidence="5">
    <location>
        <begin position="187"/>
        <end position="257"/>
    </location>
</feature>
<dbReference type="InterPro" id="IPR009057">
    <property type="entry name" value="Homeodomain-like_sf"/>
</dbReference>
<organism evidence="7 8">
    <name type="scientific">Pseudonocardia aurantiaca</name>
    <dbReference type="NCBI Taxonomy" id="75290"/>
    <lineage>
        <taxon>Bacteria</taxon>
        <taxon>Bacillati</taxon>
        <taxon>Actinomycetota</taxon>
        <taxon>Actinomycetes</taxon>
        <taxon>Pseudonocardiales</taxon>
        <taxon>Pseudonocardiaceae</taxon>
        <taxon>Pseudonocardia</taxon>
    </lineage>
</organism>
<keyword evidence="2 4" id="KW-0238">DNA-binding</keyword>
<feature type="compositionally biased region" description="Low complexity" evidence="5">
    <location>
        <begin position="242"/>
        <end position="257"/>
    </location>
</feature>
<dbReference type="PROSITE" id="PS50977">
    <property type="entry name" value="HTH_TETR_2"/>
    <property type="match status" value="1"/>
</dbReference>
<dbReference type="EMBL" id="JBHUCP010000003">
    <property type="protein sequence ID" value="MFD1528597.1"/>
    <property type="molecule type" value="Genomic_DNA"/>
</dbReference>
<dbReference type="InterPro" id="IPR011075">
    <property type="entry name" value="TetR_C"/>
</dbReference>
<comment type="caution">
    <text evidence="7">The sequence shown here is derived from an EMBL/GenBank/DDBJ whole genome shotgun (WGS) entry which is preliminary data.</text>
</comment>